<evidence type="ECO:0000313" key="2">
    <source>
        <dbReference type="Proteomes" id="UP000199119"/>
    </source>
</evidence>
<dbReference type="Proteomes" id="UP000199119">
    <property type="component" value="Unassembled WGS sequence"/>
</dbReference>
<keyword evidence="2" id="KW-1185">Reference proteome</keyword>
<dbReference type="EMBL" id="FONX01000005">
    <property type="protein sequence ID" value="SFE79532.1"/>
    <property type="molecule type" value="Genomic_DNA"/>
</dbReference>
<dbReference type="AlphaFoldDB" id="A0A1I2DFZ6"/>
<dbReference type="OrthoDB" id="1453311at2"/>
<name>A0A1I2DFZ6_9BURK</name>
<sequence>MSLDVSTRQIDDFLCDDNFLALTELAREQRLLFITEMTETRVSAFLAWLFRPHEGHGLGDQPIRELLHNAWLQVLSSDWEGGDAEHLFAGWAPSAIVGRSFRDLCVETEYRFGRKESVDGKNRPVDVMLVSRANRLVVLIENKFGSAVHGNQLAAYRKQAEDSFPGFKKFYIYLDPNTENLPDDNRHWIPLRHDWLIDLITTRQKSGLLSESALNALSQVKDYLIEESAIQGDEAVQAYFSALLNDHRAVLASMRELKELGRHARLTAGAQTVPENVEPLLIEYHQRYRLWDALFSQMDHLPLINALRLEAGDGLEIKRYTKRLHLRSREWKGIRDHGVAEEAAWGLRLSAWKPDRDVDAYSVRSIIDFNLIEGLDESMVPAYSEAQESQLRAIADELRTLSRRSSKSDRWIRLMEQTSLSPKDAASVLARESARINEALKKSGLLIFSRDA</sequence>
<reference evidence="2" key="1">
    <citation type="submission" date="2016-10" db="EMBL/GenBank/DDBJ databases">
        <authorList>
            <person name="Varghese N."/>
            <person name="Submissions S."/>
        </authorList>
    </citation>
    <scope>NUCLEOTIDE SEQUENCE [LARGE SCALE GENOMIC DNA]</scope>
    <source>
        <strain evidence="2">DSM 27981</strain>
    </source>
</reference>
<proteinExistence type="predicted"/>
<evidence type="ECO:0000313" key="1">
    <source>
        <dbReference type="EMBL" id="SFE79532.1"/>
    </source>
</evidence>
<dbReference type="RefSeq" id="WP_092939422.1">
    <property type="nucleotide sequence ID" value="NZ_FONX01000005.1"/>
</dbReference>
<organism evidence="1 2">
    <name type="scientific">Paracidovorax wautersii</name>
    <dbReference type="NCBI Taxonomy" id="1177982"/>
    <lineage>
        <taxon>Bacteria</taxon>
        <taxon>Pseudomonadati</taxon>
        <taxon>Pseudomonadota</taxon>
        <taxon>Betaproteobacteria</taxon>
        <taxon>Burkholderiales</taxon>
        <taxon>Comamonadaceae</taxon>
        <taxon>Paracidovorax</taxon>
    </lineage>
</organism>
<accession>A0A1I2DFZ6</accession>
<dbReference type="Pfam" id="PF14281">
    <property type="entry name" value="PDDEXK_4"/>
    <property type="match status" value="1"/>
</dbReference>
<gene>
    <name evidence="1" type="ORF">SAMN04489711_105186</name>
</gene>
<dbReference type="InterPro" id="IPR029470">
    <property type="entry name" value="PDDEXK_4"/>
</dbReference>
<dbReference type="STRING" id="1177982.SAMN04489711_105186"/>
<protein>
    <submittedName>
        <fullName evidence="1">PD-(D/E)XK nuclease superfamily protein</fullName>
    </submittedName>
</protein>